<organism evidence="1 2">
    <name type="scientific">Terfezia boudieri ATCC MYA-4762</name>
    <dbReference type="NCBI Taxonomy" id="1051890"/>
    <lineage>
        <taxon>Eukaryota</taxon>
        <taxon>Fungi</taxon>
        <taxon>Dikarya</taxon>
        <taxon>Ascomycota</taxon>
        <taxon>Pezizomycotina</taxon>
        <taxon>Pezizomycetes</taxon>
        <taxon>Pezizales</taxon>
        <taxon>Pezizaceae</taxon>
        <taxon>Terfezia</taxon>
    </lineage>
</organism>
<proteinExistence type="predicted"/>
<name>A0A3N4L8F5_9PEZI</name>
<protein>
    <submittedName>
        <fullName evidence="1">Uncharacterized protein</fullName>
    </submittedName>
</protein>
<evidence type="ECO:0000313" key="2">
    <source>
        <dbReference type="Proteomes" id="UP000267821"/>
    </source>
</evidence>
<accession>A0A3N4L8F5</accession>
<dbReference type="EMBL" id="ML121724">
    <property type="protein sequence ID" value="RPB18048.1"/>
    <property type="molecule type" value="Genomic_DNA"/>
</dbReference>
<dbReference type="InParanoid" id="A0A3N4L8F5"/>
<sequence length="104" mass="11374">MLIGVFCFLGYTLSNLQISGLVTCIVHLPTPLAILVLSFVSTMAAGIHLTNAARHISNAWVSFLVFQEFGVSCNAFAGTLTRGTLFPILQMPENMLLQSYTMYL</sequence>
<keyword evidence="2" id="KW-1185">Reference proteome</keyword>
<evidence type="ECO:0000313" key="1">
    <source>
        <dbReference type="EMBL" id="RPB18048.1"/>
    </source>
</evidence>
<dbReference type="AlphaFoldDB" id="A0A3N4L8F5"/>
<gene>
    <name evidence="1" type="ORF">L211DRAFT_236529</name>
</gene>
<reference evidence="1 2" key="1">
    <citation type="journal article" date="2018" name="Nat. Ecol. Evol.">
        <title>Pezizomycetes genomes reveal the molecular basis of ectomycorrhizal truffle lifestyle.</title>
        <authorList>
            <person name="Murat C."/>
            <person name="Payen T."/>
            <person name="Noel B."/>
            <person name="Kuo A."/>
            <person name="Morin E."/>
            <person name="Chen J."/>
            <person name="Kohler A."/>
            <person name="Krizsan K."/>
            <person name="Balestrini R."/>
            <person name="Da Silva C."/>
            <person name="Montanini B."/>
            <person name="Hainaut M."/>
            <person name="Levati E."/>
            <person name="Barry K.W."/>
            <person name="Belfiori B."/>
            <person name="Cichocki N."/>
            <person name="Clum A."/>
            <person name="Dockter R.B."/>
            <person name="Fauchery L."/>
            <person name="Guy J."/>
            <person name="Iotti M."/>
            <person name="Le Tacon F."/>
            <person name="Lindquist E.A."/>
            <person name="Lipzen A."/>
            <person name="Malagnac F."/>
            <person name="Mello A."/>
            <person name="Molinier V."/>
            <person name="Miyauchi S."/>
            <person name="Poulain J."/>
            <person name="Riccioni C."/>
            <person name="Rubini A."/>
            <person name="Sitrit Y."/>
            <person name="Splivallo R."/>
            <person name="Traeger S."/>
            <person name="Wang M."/>
            <person name="Zifcakova L."/>
            <person name="Wipf D."/>
            <person name="Zambonelli A."/>
            <person name="Paolocci F."/>
            <person name="Nowrousian M."/>
            <person name="Ottonello S."/>
            <person name="Baldrian P."/>
            <person name="Spatafora J.W."/>
            <person name="Henrissat B."/>
            <person name="Nagy L.G."/>
            <person name="Aury J.M."/>
            <person name="Wincker P."/>
            <person name="Grigoriev I.V."/>
            <person name="Bonfante P."/>
            <person name="Martin F.M."/>
        </authorList>
    </citation>
    <scope>NUCLEOTIDE SEQUENCE [LARGE SCALE GENOMIC DNA]</scope>
    <source>
        <strain evidence="1 2">ATCC MYA-4762</strain>
    </source>
</reference>
<dbReference type="Proteomes" id="UP000267821">
    <property type="component" value="Unassembled WGS sequence"/>
</dbReference>